<feature type="region of interest" description="Disordered" evidence="2">
    <location>
        <begin position="356"/>
        <end position="391"/>
    </location>
</feature>
<comment type="similarity">
    <text evidence="1">Belongs to the FAM227 family.</text>
</comment>
<proteinExistence type="inferred from homology"/>
<dbReference type="EMBL" id="JAGTTL010000025">
    <property type="protein sequence ID" value="KAK6302577.1"/>
    <property type="molecule type" value="Genomic_DNA"/>
</dbReference>
<evidence type="ECO:0000313" key="4">
    <source>
        <dbReference type="Proteomes" id="UP001356427"/>
    </source>
</evidence>
<comment type="caution">
    <text evidence="3">The sequence shown here is derived from an EMBL/GenBank/DDBJ whole genome shotgun (WGS) entry which is preliminary data.</text>
</comment>
<sequence length="577" mass="65261">MADISEQCAPIVVYQEDVSENPVTVRTKRESLQESSRTPASCLVGSMGTLSARIARLPPLFSSMGYDPGPTLHTHLAVIAEGKDRQDKPGSKFTRLSSQQDSSTSLQNRRRNMPAEKREVGMPKLVELYQHPGFRDDMPMPLPHSNTFSTIITHVVRAQPHLADKPRYKAVFQRILSSSMMEDFVIDSFWWLFLQHFQPDTRIQDSLFVRIAENYIRILTQSLTSRSGKWFLREFPSTLAQTLYCCFCCCFPQSCRTIRSDTFLIPLCFTAYQWTGGICPAPDVFKKWDFEALEPEEATHVQFVSGSKRNEKESDSCLSLLDTMFSNAYVDEPSHSKLTSSATTLLRKKPSSLLTSSSHTALESQPSKSTVNTTSTTSGSEEKTVGSVNITGTDLKALTGQANQTPTRESHVAYPGVAFKRSVFNVYGNSPLVQYYMRVLHMDPKVGQDVLVVRTEISKLPPYPHNYNNGMSGSVTYRDILSHAQERSVAHRRDLRTMWGQYSKDLYVLNQRKLDEHYENFRKQKKILSQQTTIKRLCQLLVPETINEEDTRTSSEVMHAFEMAVSGLDKVTPDPTV</sequence>
<accession>A0AAN8L4S4</accession>
<dbReference type="Pfam" id="PF14922">
    <property type="entry name" value="FWWh"/>
    <property type="match status" value="1"/>
</dbReference>
<protein>
    <recommendedName>
        <fullName evidence="5">Protein FAM227A</fullName>
    </recommendedName>
</protein>
<dbReference type="PANTHER" id="PTHR33560:SF1">
    <property type="entry name" value="PROTEIN FAM227A"/>
    <property type="match status" value="1"/>
</dbReference>
<feature type="compositionally biased region" description="Low complexity" evidence="2">
    <location>
        <begin position="96"/>
        <end position="107"/>
    </location>
</feature>
<evidence type="ECO:0000256" key="2">
    <source>
        <dbReference type="SAM" id="MobiDB-lite"/>
    </source>
</evidence>
<feature type="region of interest" description="Disordered" evidence="2">
    <location>
        <begin position="82"/>
        <end position="119"/>
    </location>
</feature>
<evidence type="ECO:0000256" key="1">
    <source>
        <dbReference type="ARBA" id="ARBA00008666"/>
    </source>
</evidence>
<gene>
    <name evidence="3" type="ORF">J4Q44_G00269320</name>
</gene>
<dbReference type="InterPro" id="IPR029417">
    <property type="entry name" value="FAM227"/>
</dbReference>
<organism evidence="3 4">
    <name type="scientific">Coregonus suidteri</name>
    <dbReference type="NCBI Taxonomy" id="861788"/>
    <lineage>
        <taxon>Eukaryota</taxon>
        <taxon>Metazoa</taxon>
        <taxon>Chordata</taxon>
        <taxon>Craniata</taxon>
        <taxon>Vertebrata</taxon>
        <taxon>Euteleostomi</taxon>
        <taxon>Actinopterygii</taxon>
        <taxon>Neopterygii</taxon>
        <taxon>Teleostei</taxon>
        <taxon>Protacanthopterygii</taxon>
        <taxon>Salmoniformes</taxon>
        <taxon>Salmonidae</taxon>
        <taxon>Coregoninae</taxon>
        <taxon>Coregonus</taxon>
    </lineage>
</organism>
<feature type="compositionally biased region" description="Low complexity" evidence="2">
    <location>
        <begin position="356"/>
        <end position="379"/>
    </location>
</feature>
<reference evidence="3 4" key="1">
    <citation type="submission" date="2021-04" db="EMBL/GenBank/DDBJ databases">
        <authorList>
            <person name="De Guttry C."/>
            <person name="Zahm M."/>
            <person name="Klopp C."/>
            <person name="Cabau C."/>
            <person name="Louis A."/>
            <person name="Berthelot C."/>
            <person name="Parey E."/>
            <person name="Roest Crollius H."/>
            <person name="Montfort J."/>
            <person name="Robinson-Rechavi M."/>
            <person name="Bucao C."/>
            <person name="Bouchez O."/>
            <person name="Gislard M."/>
            <person name="Lluch J."/>
            <person name="Milhes M."/>
            <person name="Lampietro C."/>
            <person name="Lopez Roques C."/>
            <person name="Donnadieu C."/>
            <person name="Braasch I."/>
            <person name="Desvignes T."/>
            <person name="Postlethwait J."/>
            <person name="Bobe J."/>
            <person name="Wedekind C."/>
            <person name="Guiguen Y."/>
        </authorList>
    </citation>
    <scope>NUCLEOTIDE SEQUENCE [LARGE SCALE GENOMIC DNA]</scope>
    <source>
        <strain evidence="3">Cs_M1</strain>
        <tissue evidence="3">Blood</tissue>
    </source>
</reference>
<evidence type="ECO:0000313" key="3">
    <source>
        <dbReference type="EMBL" id="KAK6302577.1"/>
    </source>
</evidence>
<evidence type="ECO:0008006" key="5">
    <source>
        <dbReference type="Google" id="ProtNLM"/>
    </source>
</evidence>
<dbReference type="Proteomes" id="UP001356427">
    <property type="component" value="Unassembled WGS sequence"/>
</dbReference>
<dbReference type="PANTHER" id="PTHR33560">
    <property type="entry name" value="PROTEIN FAM227B"/>
    <property type="match status" value="1"/>
</dbReference>
<name>A0AAN8L4S4_9TELE</name>
<keyword evidence="4" id="KW-1185">Reference proteome</keyword>
<dbReference type="AlphaFoldDB" id="A0AAN8L4S4"/>